<evidence type="ECO:0000313" key="2">
    <source>
        <dbReference type="Proteomes" id="UP000789375"/>
    </source>
</evidence>
<feature type="non-terminal residue" evidence="1">
    <location>
        <position position="1"/>
    </location>
</feature>
<accession>A0A9N9I4Y2</accession>
<protein>
    <submittedName>
        <fullName evidence="1">10674_t:CDS:1</fullName>
    </submittedName>
</protein>
<keyword evidence="2" id="KW-1185">Reference proteome</keyword>
<evidence type="ECO:0000313" key="1">
    <source>
        <dbReference type="EMBL" id="CAG8720621.1"/>
    </source>
</evidence>
<comment type="caution">
    <text evidence="1">The sequence shown here is derived from an EMBL/GenBank/DDBJ whole genome shotgun (WGS) entry which is preliminary data.</text>
</comment>
<name>A0A9N9I4Y2_FUNMO</name>
<gene>
    <name evidence="1" type="ORF">FMOSSE_LOCUS14966</name>
</gene>
<dbReference type="AlphaFoldDB" id="A0A9N9I4Y2"/>
<organism evidence="1 2">
    <name type="scientific">Funneliformis mosseae</name>
    <name type="common">Endomycorrhizal fungus</name>
    <name type="synonym">Glomus mosseae</name>
    <dbReference type="NCBI Taxonomy" id="27381"/>
    <lineage>
        <taxon>Eukaryota</taxon>
        <taxon>Fungi</taxon>
        <taxon>Fungi incertae sedis</taxon>
        <taxon>Mucoromycota</taxon>
        <taxon>Glomeromycotina</taxon>
        <taxon>Glomeromycetes</taxon>
        <taxon>Glomerales</taxon>
        <taxon>Glomeraceae</taxon>
        <taxon>Funneliformis</taxon>
    </lineage>
</organism>
<reference evidence="1" key="1">
    <citation type="submission" date="2021-06" db="EMBL/GenBank/DDBJ databases">
        <authorList>
            <person name="Kallberg Y."/>
            <person name="Tangrot J."/>
            <person name="Rosling A."/>
        </authorList>
    </citation>
    <scope>NUCLEOTIDE SEQUENCE</scope>
    <source>
        <strain evidence="1">87-6 pot B 2015</strain>
    </source>
</reference>
<dbReference type="EMBL" id="CAJVPP010013347">
    <property type="protein sequence ID" value="CAG8720621.1"/>
    <property type="molecule type" value="Genomic_DNA"/>
</dbReference>
<proteinExistence type="predicted"/>
<sequence length="45" mass="5122">AICESSYKVIHKINQNSDDSDRTKVHLPDKTLAELQLEVELPNND</sequence>
<dbReference type="Proteomes" id="UP000789375">
    <property type="component" value="Unassembled WGS sequence"/>
</dbReference>